<dbReference type="GO" id="GO:0000049">
    <property type="term" value="F:tRNA binding"/>
    <property type="evidence" value="ECO:0007669"/>
    <property type="project" value="UniProtKB-UniRule"/>
</dbReference>
<dbReference type="Gene3D" id="3.30.56.10">
    <property type="match status" value="2"/>
</dbReference>
<dbReference type="EMBL" id="CABEHT010000001">
    <property type="protein sequence ID" value="VTS13602.1"/>
    <property type="molecule type" value="Genomic_DNA"/>
</dbReference>
<dbReference type="GO" id="GO:0006432">
    <property type="term" value="P:phenylalanyl-tRNA aminoacylation"/>
    <property type="evidence" value="ECO:0007669"/>
    <property type="project" value="UniProtKB-UniRule"/>
</dbReference>
<feature type="domain" description="TRNA-binding" evidence="17">
    <location>
        <begin position="39"/>
        <end position="153"/>
    </location>
</feature>
<dbReference type="Gene3D" id="3.30.930.10">
    <property type="entry name" value="Bira Bifunctional Protein, Domain 2"/>
    <property type="match status" value="1"/>
</dbReference>
<comment type="subcellular location">
    <subcellularLocation>
        <location evidence="1 15">Cytoplasm</location>
    </subcellularLocation>
</comment>
<dbReference type="CDD" id="cd00769">
    <property type="entry name" value="PheRS_beta_core"/>
    <property type="match status" value="1"/>
</dbReference>
<accession>A0A4U9XL73</accession>
<evidence type="ECO:0000256" key="5">
    <source>
        <dbReference type="ARBA" id="ARBA00022555"/>
    </source>
</evidence>
<comment type="catalytic activity">
    <reaction evidence="14 15">
        <text>tRNA(Phe) + L-phenylalanine + ATP = L-phenylalanyl-tRNA(Phe) + AMP + diphosphate + H(+)</text>
        <dbReference type="Rhea" id="RHEA:19413"/>
        <dbReference type="Rhea" id="RHEA-COMP:9668"/>
        <dbReference type="Rhea" id="RHEA-COMP:9699"/>
        <dbReference type="ChEBI" id="CHEBI:15378"/>
        <dbReference type="ChEBI" id="CHEBI:30616"/>
        <dbReference type="ChEBI" id="CHEBI:33019"/>
        <dbReference type="ChEBI" id="CHEBI:58095"/>
        <dbReference type="ChEBI" id="CHEBI:78442"/>
        <dbReference type="ChEBI" id="CHEBI:78531"/>
        <dbReference type="ChEBI" id="CHEBI:456215"/>
        <dbReference type="EC" id="6.1.1.20"/>
    </reaction>
</comment>
<keyword evidence="9 15" id="KW-0067">ATP-binding</keyword>
<evidence type="ECO:0000313" key="21">
    <source>
        <dbReference type="Proteomes" id="UP000394068"/>
    </source>
</evidence>
<dbReference type="PANTHER" id="PTHR10947">
    <property type="entry name" value="PHENYLALANYL-TRNA SYNTHETASE BETA CHAIN AND LEUCINE-RICH REPEAT-CONTAINING PROTEIN 47"/>
    <property type="match status" value="1"/>
</dbReference>
<evidence type="ECO:0000256" key="11">
    <source>
        <dbReference type="ARBA" id="ARBA00022884"/>
    </source>
</evidence>
<comment type="cofactor">
    <cofactor evidence="15">
        <name>Mg(2+)</name>
        <dbReference type="ChEBI" id="CHEBI:18420"/>
    </cofactor>
    <text evidence="15">Binds 2 magnesium ions per tetramer.</text>
</comment>
<dbReference type="CDD" id="cd02796">
    <property type="entry name" value="tRNA_bind_bactPheRS"/>
    <property type="match status" value="1"/>
</dbReference>
<dbReference type="SUPFAM" id="SSF54991">
    <property type="entry name" value="Anticodon-binding domain of PheRS"/>
    <property type="match status" value="1"/>
</dbReference>
<keyword evidence="7 15" id="KW-0479">Metal-binding</keyword>
<evidence type="ECO:0000256" key="3">
    <source>
        <dbReference type="ARBA" id="ARBA00011209"/>
    </source>
</evidence>
<evidence type="ECO:0000256" key="9">
    <source>
        <dbReference type="ARBA" id="ARBA00022840"/>
    </source>
</evidence>
<dbReference type="InterPro" id="IPR005147">
    <property type="entry name" value="tRNA_synthase_B5-dom"/>
</dbReference>
<evidence type="ECO:0000256" key="15">
    <source>
        <dbReference type="HAMAP-Rule" id="MF_00283"/>
    </source>
</evidence>
<sequence>MLVSYKWLKELVDIDVTSAELAEKMSTTGIEVEGVEVPSAALSKLVVGHVLSCQDVPETHLHLCQVDTGDDEPRQIVCGAPNVKAGINVIVALPGARIADNYKIKKGKIRGMESLGMICSLQELGLPDSIIPKEFAEGIQILPADAKPGDSIFPYLDLDDQIIELSITPNRADALSMRGVAHEVAAIYGKEVHFPEKEVHESSRKASDMISVAIESENVLTYASRVVENVTIEPSPQWLQNLLMNAGIRPINNVVDVTNYVLLYFGQPMHAFDLDKFASHSIVARQARDGETLITLDGEERQLISQDIVIAVNDKPVALAGVMGGKETEIDYGSTRVVLEAAVFDGKSIRKTSSRLNLRSESSSRFEKGVNYDTVLEALDFAAAMLQELAQGQVLAGRVQAGQLPTDPVQVLTTLDYVNVRLGTDLTYTNIEKIFAKLGFGLSGDASSFTVSVPRRRWDISIQADLVEEIARIYGYDKLPTTLPEAGGTAGELTASQALRRRVRTIAEGAGLTEIISYALTTPEKAQAFAIQPSKLTELMWPMTIERSALRQNIVSGMLDTVAYNVARKQKNLAIYEIGKIFEQEGDPKRDLPNEIDTFAFALSGLVAEKDFQTQAQPVDFFYAKGILESLFDKLGVRVHFVAEKEMASMHPGRTARLILNNQTIGFIGQVHPQVASDYDIPETYVAELNLQIIEENMKSNQVFNEISKVPAVSRDIAILVDDSTSHQDIIKIIDNLGIKYLDTIKLFDIYAGAHIESGKKSMAYSLRFQNPQDSLRDEDVAKYMDKITNALVKEAGAQVR</sequence>
<dbReference type="InterPro" id="IPR005121">
    <property type="entry name" value="Fdx_antiC-bd"/>
</dbReference>
<dbReference type="InterPro" id="IPR033714">
    <property type="entry name" value="tRNA_bind_bactPheRS"/>
</dbReference>
<dbReference type="NCBIfam" id="TIGR00472">
    <property type="entry name" value="pheT_bact"/>
    <property type="match status" value="1"/>
</dbReference>
<dbReference type="InterPro" id="IPR004532">
    <property type="entry name" value="Phe-tRNA-ligase_IIc_bsu_bact"/>
</dbReference>
<dbReference type="GO" id="GO:0140096">
    <property type="term" value="F:catalytic activity, acting on a protein"/>
    <property type="evidence" value="ECO:0007669"/>
    <property type="project" value="UniProtKB-ARBA"/>
</dbReference>
<dbReference type="FunFam" id="3.50.40.10:FF:000001">
    <property type="entry name" value="Phenylalanine--tRNA ligase beta subunit"/>
    <property type="match status" value="1"/>
</dbReference>
<evidence type="ECO:0000256" key="2">
    <source>
        <dbReference type="ARBA" id="ARBA00008653"/>
    </source>
</evidence>
<dbReference type="EC" id="6.1.1.20" evidence="15"/>
<dbReference type="SUPFAM" id="SSF50249">
    <property type="entry name" value="Nucleic acid-binding proteins"/>
    <property type="match status" value="1"/>
</dbReference>
<feature type="binding site" evidence="15">
    <location>
        <position position="469"/>
    </location>
    <ligand>
        <name>Mg(2+)</name>
        <dbReference type="ChEBI" id="CHEBI:18420"/>
        <note>shared with alpha subunit</note>
    </ligand>
</feature>
<proteinExistence type="inferred from homology"/>
<keyword evidence="12 15" id="KW-0648">Protein biosynthesis</keyword>
<dbReference type="GO" id="GO:0000287">
    <property type="term" value="F:magnesium ion binding"/>
    <property type="evidence" value="ECO:0007669"/>
    <property type="project" value="UniProtKB-UniRule"/>
</dbReference>
<evidence type="ECO:0000256" key="14">
    <source>
        <dbReference type="ARBA" id="ARBA00049255"/>
    </source>
</evidence>
<evidence type="ECO:0000259" key="17">
    <source>
        <dbReference type="PROSITE" id="PS50886"/>
    </source>
</evidence>
<evidence type="ECO:0000256" key="4">
    <source>
        <dbReference type="ARBA" id="ARBA00022490"/>
    </source>
</evidence>
<keyword evidence="5 16" id="KW-0820">tRNA-binding</keyword>
<dbReference type="SMART" id="SM00873">
    <property type="entry name" value="B3_4"/>
    <property type="match status" value="1"/>
</dbReference>
<dbReference type="Gene3D" id="3.50.40.10">
    <property type="entry name" value="Phenylalanyl-trna Synthetase, Chain B, domain 3"/>
    <property type="match status" value="1"/>
</dbReference>
<dbReference type="FunFam" id="3.30.930.10:FF:000022">
    <property type="entry name" value="Phenylalanine--tRNA ligase beta subunit"/>
    <property type="match status" value="1"/>
</dbReference>
<evidence type="ECO:0000256" key="7">
    <source>
        <dbReference type="ARBA" id="ARBA00022723"/>
    </source>
</evidence>
<feature type="binding site" evidence="15">
    <location>
        <position position="465"/>
    </location>
    <ligand>
        <name>Mg(2+)</name>
        <dbReference type="ChEBI" id="CHEBI:18420"/>
        <note>shared with alpha subunit</note>
    </ligand>
</feature>
<evidence type="ECO:0000256" key="13">
    <source>
        <dbReference type="ARBA" id="ARBA00023146"/>
    </source>
</evidence>
<dbReference type="InterPro" id="IPR045060">
    <property type="entry name" value="Phe-tRNA-ligase_IIc_bsu"/>
</dbReference>
<dbReference type="Proteomes" id="UP000394068">
    <property type="component" value="Unassembled WGS sequence"/>
</dbReference>
<keyword evidence="10 15" id="KW-0460">Magnesium</keyword>
<feature type="domain" description="FDX-ACB" evidence="18">
    <location>
        <begin position="708"/>
        <end position="801"/>
    </location>
</feature>
<dbReference type="HAMAP" id="MF_00283">
    <property type="entry name" value="Phe_tRNA_synth_beta1"/>
    <property type="match status" value="1"/>
</dbReference>
<organism evidence="20 21">
    <name type="scientific">Streptococcus pseudoporcinus</name>
    <dbReference type="NCBI Taxonomy" id="361101"/>
    <lineage>
        <taxon>Bacteria</taxon>
        <taxon>Bacillati</taxon>
        <taxon>Bacillota</taxon>
        <taxon>Bacilli</taxon>
        <taxon>Lactobacillales</taxon>
        <taxon>Streptococcaceae</taxon>
        <taxon>Streptococcus</taxon>
    </lineage>
</organism>
<dbReference type="AlphaFoldDB" id="A0A4U9XL73"/>
<evidence type="ECO:0000256" key="12">
    <source>
        <dbReference type="ARBA" id="ARBA00022917"/>
    </source>
</evidence>
<gene>
    <name evidence="20" type="primary">pheT_2</name>
    <name evidence="15" type="synonym">pheT</name>
    <name evidence="20" type="ORF">NCTC5386_01045</name>
</gene>
<dbReference type="NCBIfam" id="NF045760">
    <property type="entry name" value="YtpR"/>
    <property type="match status" value="1"/>
</dbReference>
<dbReference type="SMART" id="SM00896">
    <property type="entry name" value="FDX-ACB"/>
    <property type="match status" value="1"/>
</dbReference>
<keyword evidence="8 15" id="KW-0547">Nucleotide-binding</keyword>
<dbReference type="PROSITE" id="PS51483">
    <property type="entry name" value="B5"/>
    <property type="match status" value="1"/>
</dbReference>
<evidence type="ECO:0000256" key="10">
    <source>
        <dbReference type="ARBA" id="ARBA00022842"/>
    </source>
</evidence>
<feature type="domain" description="B5" evidence="19">
    <location>
        <begin position="406"/>
        <end position="481"/>
    </location>
</feature>
<dbReference type="FunFam" id="2.40.50.140:FF:000045">
    <property type="entry name" value="Phenylalanine--tRNA ligase beta subunit"/>
    <property type="match status" value="1"/>
</dbReference>
<dbReference type="Gene3D" id="3.30.70.380">
    <property type="entry name" value="Ferrodoxin-fold anticodon-binding domain"/>
    <property type="match status" value="1"/>
</dbReference>
<comment type="subunit">
    <text evidence="3 15">Tetramer of two alpha and two beta subunits.</text>
</comment>
<dbReference type="InterPro" id="IPR036690">
    <property type="entry name" value="Fdx_antiC-bd_sf"/>
</dbReference>
<evidence type="ECO:0000256" key="1">
    <source>
        <dbReference type="ARBA" id="ARBA00004496"/>
    </source>
</evidence>
<dbReference type="PROSITE" id="PS50886">
    <property type="entry name" value="TRBD"/>
    <property type="match status" value="1"/>
</dbReference>
<dbReference type="Pfam" id="PF03483">
    <property type="entry name" value="B3_4"/>
    <property type="match status" value="1"/>
</dbReference>
<evidence type="ECO:0000313" key="20">
    <source>
        <dbReference type="EMBL" id="VTS13602.1"/>
    </source>
</evidence>
<feature type="binding site" evidence="15">
    <location>
        <position position="468"/>
    </location>
    <ligand>
        <name>Mg(2+)</name>
        <dbReference type="ChEBI" id="CHEBI:18420"/>
        <note>shared with alpha subunit</note>
    </ligand>
</feature>
<dbReference type="InterPro" id="IPR045864">
    <property type="entry name" value="aa-tRNA-synth_II/BPL/LPL"/>
</dbReference>
<keyword evidence="6 15" id="KW-0436">Ligase</keyword>
<evidence type="ECO:0000259" key="19">
    <source>
        <dbReference type="PROSITE" id="PS51483"/>
    </source>
</evidence>
<dbReference type="InterPro" id="IPR009061">
    <property type="entry name" value="DNA-bd_dom_put_sf"/>
</dbReference>
<dbReference type="SUPFAM" id="SSF56037">
    <property type="entry name" value="PheT/TilS domain"/>
    <property type="match status" value="1"/>
</dbReference>
<dbReference type="Pfam" id="PF17759">
    <property type="entry name" value="tRNA_synthFbeta"/>
    <property type="match status" value="1"/>
</dbReference>
<dbReference type="SMART" id="SM00874">
    <property type="entry name" value="B5"/>
    <property type="match status" value="1"/>
</dbReference>
<feature type="binding site" evidence="15">
    <location>
        <position position="459"/>
    </location>
    <ligand>
        <name>Mg(2+)</name>
        <dbReference type="ChEBI" id="CHEBI:18420"/>
        <note>shared with alpha subunit</note>
    </ligand>
</feature>
<keyword evidence="13 15" id="KW-0030">Aminoacyl-tRNA synthetase</keyword>
<dbReference type="InterPro" id="IPR002547">
    <property type="entry name" value="tRNA-bd_dom"/>
</dbReference>
<dbReference type="GO" id="GO:0005524">
    <property type="term" value="F:ATP binding"/>
    <property type="evidence" value="ECO:0007669"/>
    <property type="project" value="UniProtKB-UniRule"/>
</dbReference>
<dbReference type="InterPro" id="IPR005146">
    <property type="entry name" value="B3/B4_tRNA-bd"/>
</dbReference>
<evidence type="ECO:0000256" key="8">
    <source>
        <dbReference type="ARBA" id="ARBA00022741"/>
    </source>
</evidence>
<dbReference type="InterPro" id="IPR020825">
    <property type="entry name" value="Phe-tRNA_synthase-like_B3/B4"/>
</dbReference>
<name>A0A4U9XL73_9STRE</name>
<evidence type="ECO:0000259" key="18">
    <source>
        <dbReference type="PROSITE" id="PS51447"/>
    </source>
</evidence>
<dbReference type="SUPFAM" id="SSF46955">
    <property type="entry name" value="Putative DNA-binding domain"/>
    <property type="match status" value="1"/>
</dbReference>
<reference evidence="20 21" key="1">
    <citation type="submission" date="2019-05" db="EMBL/GenBank/DDBJ databases">
        <authorList>
            <consortium name="Pathogen Informatics"/>
        </authorList>
    </citation>
    <scope>NUCLEOTIDE SEQUENCE [LARGE SCALE GENOMIC DNA]</scope>
    <source>
        <strain evidence="20 21">NCTC5386</strain>
    </source>
</reference>
<dbReference type="GO" id="GO:0016740">
    <property type="term" value="F:transferase activity"/>
    <property type="evidence" value="ECO:0007669"/>
    <property type="project" value="UniProtKB-ARBA"/>
</dbReference>
<dbReference type="GO" id="GO:0004826">
    <property type="term" value="F:phenylalanine-tRNA ligase activity"/>
    <property type="evidence" value="ECO:0007669"/>
    <property type="project" value="UniProtKB-UniRule"/>
</dbReference>
<dbReference type="Pfam" id="PF03147">
    <property type="entry name" value="FDX-ACB"/>
    <property type="match status" value="1"/>
</dbReference>
<protein>
    <recommendedName>
        <fullName evidence="15">Phenylalanine--tRNA ligase beta subunit</fullName>
        <ecNumber evidence="15">6.1.1.20</ecNumber>
    </recommendedName>
    <alternativeName>
        <fullName evidence="15">Phenylalanyl-tRNA synthetase beta subunit</fullName>
        <shortName evidence="15">PheRS</shortName>
    </alternativeName>
</protein>
<dbReference type="FunFam" id="3.30.70.380:FF:000001">
    <property type="entry name" value="Phenylalanine--tRNA ligase beta subunit"/>
    <property type="match status" value="1"/>
</dbReference>
<keyword evidence="11 16" id="KW-0694">RNA-binding</keyword>
<keyword evidence="4 15" id="KW-0963">Cytoplasm</keyword>
<dbReference type="InterPro" id="IPR041616">
    <property type="entry name" value="PheRS_beta_core"/>
</dbReference>
<dbReference type="Pfam" id="PF03484">
    <property type="entry name" value="B5"/>
    <property type="match status" value="1"/>
</dbReference>
<dbReference type="Gene3D" id="2.40.50.140">
    <property type="entry name" value="Nucleic acid-binding proteins"/>
    <property type="match status" value="1"/>
</dbReference>
<dbReference type="InterPro" id="IPR012340">
    <property type="entry name" value="NA-bd_OB-fold"/>
</dbReference>
<dbReference type="SUPFAM" id="SSF55681">
    <property type="entry name" value="Class II aaRS and biotin synthetases"/>
    <property type="match status" value="1"/>
</dbReference>
<dbReference type="GO" id="GO:0009328">
    <property type="term" value="C:phenylalanine-tRNA ligase complex"/>
    <property type="evidence" value="ECO:0007669"/>
    <property type="project" value="TreeGrafter"/>
</dbReference>
<evidence type="ECO:0000256" key="16">
    <source>
        <dbReference type="PROSITE-ProRule" id="PRU00209"/>
    </source>
</evidence>
<evidence type="ECO:0000256" key="6">
    <source>
        <dbReference type="ARBA" id="ARBA00022598"/>
    </source>
</evidence>
<comment type="similarity">
    <text evidence="2 15">Belongs to the phenylalanyl-tRNA synthetase beta subunit family. Type 1 subfamily.</text>
</comment>
<dbReference type="RefSeq" id="WP_077322671.1">
    <property type="nucleotide sequence ID" value="NZ_CABEHT010000001.1"/>
</dbReference>
<dbReference type="PROSITE" id="PS51447">
    <property type="entry name" value="FDX_ACB"/>
    <property type="match status" value="1"/>
</dbReference>
<dbReference type="PANTHER" id="PTHR10947:SF0">
    <property type="entry name" value="PHENYLALANINE--TRNA LIGASE BETA SUBUNIT"/>
    <property type="match status" value="1"/>
</dbReference>
<dbReference type="Pfam" id="PF01588">
    <property type="entry name" value="tRNA_bind"/>
    <property type="match status" value="1"/>
</dbReference>